<dbReference type="InterPro" id="IPR001421">
    <property type="entry name" value="ATP8_metazoa"/>
</dbReference>
<keyword evidence="7 12" id="KW-0375">Hydrogen ion transport</keyword>
<comment type="subcellular location">
    <subcellularLocation>
        <location evidence="1 12">Mitochondrion membrane</location>
        <topology evidence="1 12">Single-pass membrane protein</topology>
    </subcellularLocation>
</comment>
<evidence type="ECO:0000256" key="9">
    <source>
        <dbReference type="ARBA" id="ARBA00023065"/>
    </source>
</evidence>
<evidence type="ECO:0000256" key="5">
    <source>
        <dbReference type="ARBA" id="ARBA00022547"/>
    </source>
</evidence>
<dbReference type="GO" id="GO:0015078">
    <property type="term" value="F:proton transmembrane transporter activity"/>
    <property type="evidence" value="ECO:0007669"/>
    <property type="project" value="InterPro"/>
</dbReference>
<evidence type="ECO:0000256" key="6">
    <source>
        <dbReference type="ARBA" id="ARBA00022692"/>
    </source>
</evidence>
<proteinExistence type="inferred from homology"/>
<keyword evidence="6 12" id="KW-0812">Transmembrane</keyword>
<geneLocation type="mitochondrion" evidence="14"/>
<evidence type="ECO:0000256" key="10">
    <source>
        <dbReference type="ARBA" id="ARBA00023128"/>
    </source>
</evidence>
<feature type="transmembrane region" description="Helical" evidence="13">
    <location>
        <begin position="6"/>
        <end position="29"/>
    </location>
</feature>
<dbReference type="Pfam" id="PF00895">
    <property type="entry name" value="ATP-synt_8"/>
    <property type="match status" value="1"/>
</dbReference>
<evidence type="ECO:0000256" key="13">
    <source>
        <dbReference type="SAM" id="Phobius"/>
    </source>
</evidence>
<comment type="subunit">
    <text evidence="3">F-type ATPases have 2 components, CF(1) - the catalytic core - and CF(0) - the membrane proton channel.</text>
</comment>
<evidence type="ECO:0000256" key="4">
    <source>
        <dbReference type="ARBA" id="ARBA00022448"/>
    </source>
</evidence>
<protein>
    <recommendedName>
        <fullName evidence="12">ATP synthase complex subunit 8</fullName>
    </recommendedName>
</protein>
<evidence type="ECO:0000256" key="8">
    <source>
        <dbReference type="ARBA" id="ARBA00022989"/>
    </source>
</evidence>
<accession>A0A343ISB6</accession>
<keyword evidence="11 13" id="KW-0472">Membrane</keyword>
<evidence type="ECO:0000313" key="14">
    <source>
        <dbReference type="EMBL" id="AST10128.1"/>
    </source>
</evidence>
<keyword evidence="8 13" id="KW-1133">Transmembrane helix</keyword>
<keyword evidence="10 12" id="KW-0496">Mitochondrion</keyword>
<reference evidence="14" key="1">
    <citation type="thesis" date="2017" institute="China Agricultural University">
        <title>Studies on the comparative mitochondrial genomics and phylogeny of Heteroptera (Insecta: Hemiptera).</title>
        <authorList>
            <person name="Jiang P."/>
        </authorList>
    </citation>
    <scope>NUCLEOTIDE SEQUENCE</scope>
</reference>
<evidence type="ECO:0000256" key="1">
    <source>
        <dbReference type="ARBA" id="ARBA00004304"/>
    </source>
</evidence>
<dbReference type="CTD" id="4509"/>
<evidence type="ECO:0000256" key="2">
    <source>
        <dbReference type="ARBA" id="ARBA00008892"/>
    </source>
</evidence>
<dbReference type="GeneID" id="37277161"/>
<dbReference type="GO" id="GO:0045259">
    <property type="term" value="C:proton-transporting ATP synthase complex"/>
    <property type="evidence" value="ECO:0007669"/>
    <property type="project" value="UniProtKB-KW"/>
</dbReference>
<sequence length="52" mass="6391">MPQMAPIWWTTMFMMFIVALLLVMTINYFNVKYKSTSNKNIKIDSNHLYWKW</sequence>
<evidence type="ECO:0000256" key="3">
    <source>
        <dbReference type="ARBA" id="ARBA00011291"/>
    </source>
</evidence>
<evidence type="ECO:0000256" key="11">
    <source>
        <dbReference type="ARBA" id="ARBA00023136"/>
    </source>
</evidence>
<name>A0A343ISB6_9HEMI</name>
<evidence type="ECO:0000256" key="12">
    <source>
        <dbReference type="RuleBase" id="RU003661"/>
    </source>
</evidence>
<evidence type="ECO:0000256" key="7">
    <source>
        <dbReference type="ARBA" id="ARBA00022781"/>
    </source>
</evidence>
<gene>
    <name evidence="14" type="primary">ATP8</name>
</gene>
<dbReference type="RefSeq" id="YP_009472911.1">
    <property type="nucleotide sequence ID" value="NC_037371.1"/>
</dbReference>
<comment type="similarity">
    <text evidence="2 12">Belongs to the ATPase protein 8 family.</text>
</comment>
<keyword evidence="5 12" id="KW-0138">CF(0)</keyword>
<dbReference type="AlphaFoldDB" id="A0A343ISB6"/>
<dbReference type="EMBL" id="KX505851">
    <property type="protein sequence ID" value="AST10128.1"/>
    <property type="molecule type" value="Genomic_DNA"/>
</dbReference>
<dbReference type="GO" id="GO:0015986">
    <property type="term" value="P:proton motive force-driven ATP synthesis"/>
    <property type="evidence" value="ECO:0007669"/>
    <property type="project" value="InterPro"/>
</dbReference>
<dbReference type="GO" id="GO:0031966">
    <property type="term" value="C:mitochondrial membrane"/>
    <property type="evidence" value="ECO:0007669"/>
    <property type="project" value="UniProtKB-SubCell"/>
</dbReference>
<keyword evidence="4 12" id="KW-0813">Transport</keyword>
<keyword evidence="9 12" id="KW-0406">Ion transport</keyword>
<organism evidence="14">
    <name type="scientific">Nabicula flavomarginata</name>
    <dbReference type="NCBI Taxonomy" id="1656685"/>
    <lineage>
        <taxon>Eukaryota</taxon>
        <taxon>Metazoa</taxon>
        <taxon>Ecdysozoa</taxon>
        <taxon>Arthropoda</taxon>
        <taxon>Hexapoda</taxon>
        <taxon>Insecta</taxon>
        <taxon>Pterygota</taxon>
        <taxon>Neoptera</taxon>
        <taxon>Paraneoptera</taxon>
        <taxon>Hemiptera</taxon>
        <taxon>Heteroptera</taxon>
        <taxon>Panheteroptera</taxon>
        <taxon>Cimicomorpha</taxon>
        <taxon>Nabidae</taxon>
        <taxon>Nabinae</taxon>
        <taxon>Nabicula</taxon>
    </lineage>
</organism>